<evidence type="ECO:0000256" key="1">
    <source>
        <dbReference type="SAM" id="MobiDB-lite"/>
    </source>
</evidence>
<feature type="compositionally biased region" description="Polar residues" evidence="1">
    <location>
        <begin position="445"/>
        <end position="457"/>
    </location>
</feature>
<protein>
    <submittedName>
        <fullName evidence="2">Phage portal protein</fullName>
    </submittedName>
</protein>
<sequence>MFTFTIDSSNYDETKLNLVQIEELINKHRNLIGRIKKNQRYYEANHDIKRRQKKLKTSANNRVVCNHAKDISDTATGYFMNSPISYASYDNQNKESIDKLTDAFDKADVDDVDSDNAHDMSICGVAYEYVYIKQGETEIAVRNLEPDHTFLVYDDTIEQNLLFGVYYYRYKDAITSQQCYRATVCTKNYITTMILECNNRNRHRFIDKPVKHFFGDVPIIEYRNNKLCIGDFEQQISLIDAYNKLMSDRVNDKEQFVESLLVIYGSLMGDDNEEVSETMKILKENGLLELPAEARAEYLSRVFDEAGMEVLRKAIKEDIYTFSHVPNLTDENFVGNSSGVAMEYKLLGLQMITGEKEKYYIKGLKRRIELFCNYLNIKAIVIDPGNVKITFTRKLPKNLNELAQMVANLSGKVSNETLIEQLPFIEDAPSEMEKVKKENEESVKLQQQMFKQQSDVPFNQDEENKDDETGNDTDTKNDASNVKGNKQNSSIPN</sequence>
<dbReference type="RefSeq" id="WP_117575823.1">
    <property type="nucleotide sequence ID" value="NZ_JAJDKX010000001.1"/>
</dbReference>
<dbReference type="Proteomes" id="UP001204814">
    <property type="component" value="Unassembled WGS sequence"/>
</dbReference>
<feature type="region of interest" description="Disordered" evidence="1">
    <location>
        <begin position="435"/>
        <end position="493"/>
    </location>
</feature>
<dbReference type="EMBL" id="JANGBO010000001">
    <property type="protein sequence ID" value="MCQ5060728.1"/>
    <property type="molecule type" value="Genomic_DNA"/>
</dbReference>
<name>A0AAP2UDH8_9FIRM</name>
<gene>
    <name evidence="2" type="ORF">NE542_02600</name>
</gene>
<evidence type="ECO:0000313" key="3">
    <source>
        <dbReference type="Proteomes" id="UP001204814"/>
    </source>
</evidence>
<dbReference type="InterPro" id="IPR006428">
    <property type="entry name" value="Portal_SPP1-type"/>
</dbReference>
<comment type="caution">
    <text evidence="2">The sequence shown here is derived from an EMBL/GenBank/DDBJ whole genome shotgun (WGS) entry which is preliminary data.</text>
</comment>
<proteinExistence type="predicted"/>
<accession>A0AAP2UDH8</accession>
<evidence type="ECO:0000313" key="2">
    <source>
        <dbReference type="EMBL" id="MCQ5060728.1"/>
    </source>
</evidence>
<dbReference type="InterPro" id="IPR021145">
    <property type="entry name" value="Portal_protein_SPP1_Gp6-like"/>
</dbReference>
<feature type="compositionally biased region" description="Acidic residues" evidence="1">
    <location>
        <begin position="460"/>
        <end position="471"/>
    </location>
</feature>
<dbReference type="AlphaFoldDB" id="A0AAP2UDH8"/>
<feature type="compositionally biased region" description="Polar residues" evidence="1">
    <location>
        <begin position="478"/>
        <end position="493"/>
    </location>
</feature>
<dbReference type="Pfam" id="PF05133">
    <property type="entry name" value="SPP1_portal"/>
    <property type="match status" value="1"/>
</dbReference>
<reference evidence="2" key="1">
    <citation type="submission" date="2022-06" db="EMBL/GenBank/DDBJ databases">
        <title>Isolation of gut microbiota from human fecal samples.</title>
        <authorList>
            <person name="Pamer E.G."/>
            <person name="Barat B."/>
            <person name="Waligurski E."/>
            <person name="Medina S."/>
            <person name="Paddock L."/>
            <person name="Mostad J."/>
        </authorList>
    </citation>
    <scope>NUCLEOTIDE SEQUENCE</scope>
    <source>
        <strain evidence="2">DFI.6.24</strain>
    </source>
</reference>
<organism evidence="2 3">
    <name type="scientific">Faecalibacillus intestinalis</name>
    <dbReference type="NCBI Taxonomy" id="1982626"/>
    <lineage>
        <taxon>Bacteria</taxon>
        <taxon>Bacillati</taxon>
        <taxon>Bacillota</taxon>
        <taxon>Erysipelotrichia</taxon>
        <taxon>Erysipelotrichales</taxon>
        <taxon>Coprobacillaceae</taxon>
        <taxon>Faecalibacillus</taxon>
    </lineage>
</organism>
<dbReference type="NCBIfam" id="TIGR01538">
    <property type="entry name" value="portal_SPP1"/>
    <property type="match status" value="1"/>
</dbReference>